<sequence length="118" mass="13351">MLMAIEHAGISITTDVLKSNLLDMVPDDASGSKTNAFMVRNKNYRKSSNVKDSVKTAHDNYDRRNDKSKITCFRCKQTGHFMSKSDSKYTFSVVIFNAKYNTNDFYPHSGASKHMSPN</sequence>
<name>A0AAW1V2J7_9CUCU</name>
<gene>
    <name evidence="1" type="ORF">WA026_021069</name>
</gene>
<dbReference type="AlphaFoldDB" id="A0AAW1V2J7"/>
<protein>
    <recommendedName>
        <fullName evidence="3">CCHC-type domain-containing protein</fullName>
    </recommendedName>
</protein>
<dbReference type="GO" id="GO:0003676">
    <property type="term" value="F:nucleic acid binding"/>
    <property type="evidence" value="ECO:0007669"/>
    <property type="project" value="InterPro"/>
</dbReference>
<dbReference type="EMBL" id="JARQZJ010000106">
    <property type="protein sequence ID" value="KAK9887226.1"/>
    <property type="molecule type" value="Genomic_DNA"/>
</dbReference>
<evidence type="ECO:0000313" key="1">
    <source>
        <dbReference type="EMBL" id="KAK9887226.1"/>
    </source>
</evidence>
<comment type="caution">
    <text evidence="1">The sequence shown here is derived from an EMBL/GenBank/DDBJ whole genome shotgun (WGS) entry which is preliminary data.</text>
</comment>
<proteinExistence type="predicted"/>
<organism evidence="1 2">
    <name type="scientific">Henosepilachna vigintioctopunctata</name>
    <dbReference type="NCBI Taxonomy" id="420089"/>
    <lineage>
        <taxon>Eukaryota</taxon>
        <taxon>Metazoa</taxon>
        <taxon>Ecdysozoa</taxon>
        <taxon>Arthropoda</taxon>
        <taxon>Hexapoda</taxon>
        <taxon>Insecta</taxon>
        <taxon>Pterygota</taxon>
        <taxon>Neoptera</taxon>
        <taxon>Endopterygota</taxon>
        <taxon>Coleoptera</taxon>
        <taxon>Polyphaga</taxon>
        <taxon>Cucujiformia</taxon>
        <taxon>Coccinelloidea</taxon>
        <taxon>Coccinellidae</taxon>
        <taxon>Epilachninae</taxon>
        <taxon>Epilachnini</taxon>
        <taxon>Henosepilachna</taxon>
    </lineage>
</organism>
<reference evidence="1 2" key="1">
    <citation type="submission" date="2023-03" db="EMBL/GenBank/DDBJ databases">
        <title>Genome insight into feeding habits of ladybird beetles.</title>
        <authorList>
            <person name="Li H.-S."/>
            <person name="Huang Y.-H."/>
            <person name="Pang H."/>
        </authorList>
    </citation>
    <scope>NUCLEOTIDE SEQUENCE [LARGE SCALE GENOMIC DNA]</scope>
    <source>
        <strain evidence="1">SYSU_2023b</strain>
        <tissue evidence="1">Whole body</tissue>
    </source>
</reference>
<dbReference type="GO" id="GO:0008270">
    <property type="term" value="F:zinc ion binding"/>
    <property type="evidence" value="ECO:0007669"/>
    <property type="project" value="InterPro"/>
</dbReference>
<accession>A0AAW1V2J7</accession>
<keyword evidence="2" id="KW-1185">Reference proteome</keyword>
<dbReference type="SUPFAM" id="SSF57756">
    <property type="entry name" value="Retrovirus zinc finger-like domains"/>
    <property type="match status" value="1"/>
</dbReference>
<evidence type="ECO:0000313" key="2">
    <source>
        <dbReference type="Proteomes" id="UP001431783"/>
    </source>
</evidence>
<dbReference type="Proteomes" id="UP001431783">
    <property type="component" value="Unassembled WGS sequence"/>
</dbReference>
<evidence type="ECO:0008006" key="3">
    <source>
        <dbReference type="Google" id="ProtNLM"/>
    </source>
</evidence>
<dbReference type="InterPro" id="IPR036875">
    <property type="entry name" value="Znf_CCHC_sf"/>
</dbReference>